<dbReference type="Proteomes" id="UP000799436">
    <property type="component" value="Unassembled WGS sequence"/>
</dbReference>
<organism evidence="2 3">
    <name type="scientific">Teratosphaeria nubilosa</name>
    <dbReference type="NCBI Taxonomy" id="161662"/>
    <lineage>
        <taxon>Eukaryota</taxon>
        <taxon>Fungi</taxon>
        <taxon>Dikarya</taxon>
        <taxon>Ascomycota</taxon>
        <taxon>Pezizomycotina</taxon>
        <taxon>Dothideomycetes</taxon>
        <taxon>Dothideomycetidae</taxon>
        <taxon>Mycosphaerellales</taxon>
        <taxon>Teratosphaeriaceae</taxon>
        <taxon>Teratosphaeria</taxon>
    </lineage>
</organism>
<evidence type="ECO:0000313" key="2">
    <source>
        <dbReference type="EMBL" id="KAF2767199.1"/>
    </source>
</evidence>
<proteinExistence type="predicted"/>
<dbReference type="OrthoDB" id="10459041at2759"/>
<reference evidence="2" key="1">
    <citation type="journal article" date="2020" name="Stud. Mycol.">
        <title>101 Dothideomycetes genomes: a test case for predicting lifestyles and emergence of pathogens.</title>
        <authorList>
            <person name="Haridas S."/>
            <person name="Albert R."/>
            <person name="Binder M."/>
            <person name="Bloem J."/>
            <person name="Labutti K."/>
            <person name="Salamov A."/>
            <person name="Andreopoulos B."/>
            <person name="Baker S."/>
            <person name="Barry K."/>
            <person name="Bills G."/>
            <person name="Bluhm B."/>
            <person name="Cannon C."/>
            <person name="Castanera R."/>
            <person name="Culley D."/>
            <person name="Daum C."/>
            <person name="Ezra D."/>
            <person name="Gonzalez J."/>
            <person name="Henrissat B."/>
            <person name="Kuo A."/>
            <person name="Liang C."/>
            <person name="Lipzen A."/>
            <person name="Lutzoni F."/>
            <person name="Magnuson J."/>
            <person name="Mondo S."/>
            <person name="Nolan M."/>
            <person name="Ohm R."/>
            <person name="Pangilinan J."/>
            <person name="Park H.-J."/>
            <person name="Ramirez L."/>
            <person name="Alfaro M."/>
            <person name="Sun H."/>
            <person name="Tritt A."/>
            <person name="Yoshinaga Y."/>
            <person name="Zwiers L.-H."/>
            <person name="Turgeon B."/>
            <person name="Goodwin S."/>
            <person name="Spatafora J."/>
            <person name="Crous P."/>
            <person name="Grigoriev I."/>
        </authorList>
    </citation>
    <scope>NUCLEOTIDE SEQUENCE</scope>
    <source>
        <strain evidence="2">CBS 116005</strain>
    </source>
</reference>
<dbReference type="EMBL" id="ML995859">
    <property type="protein sequence ID" value="KAF2767199.1"/>
    <property type="molecule type" value="Genomic_DNA"/>
</dbReference>
<protein>
    <submittedName>
        <fullName evidence="2">Uncharacterized protein</fullName>
    </submittedName>
</protein>
<gene>
    <name evidence="2" type="ORF">EJ03DRAFT_159037</name>
</gene>
<evidence type="ECO:0000313" key="3">
    <source>
        <dbReference type="Proteomes" id="UP000799436"/>
    </source>
</evidence>
<evidence type="ECO:0000256" key="1">
    <source>
        <dbReference type="SAM" id="SignalP"/>
    </source>
</evidence>
<feature type="signal peptide" evidence="1">
    <location>
        <begin position="1"/>
        <end position="17"/>
    </location>
</feature>
<accession>A0A6G1L3R1</accession>
<dbReference type="AlphaFoldDB" id="A0A6G1L3R1"/>
<keyword evidence="3" id="KW-1185">Reference proteome</keyword>
<name>A0A6G1L3R1_9PEZI</name>
<keyword evidence="1" id="KW-0732">Signal</keyword>
<feature type="chain" id="PRO_5026130155" evidence="1">
    <location>
        <begin position="18"/>
        <end position="243"/>
    </location>
</feature>
<sequence length="243" mass="25090">MSIKIFLLVLGPVVALASPQGWYGYGSPPSPPLTTGPSSSSSLVSSSLAPNYTTTVTSTLDPTQCPIFISITPNASVITTTIFTNASDPTITVTSITAGVSNFTTTSFSNFTTTAVSTTTSILTEISVTTIASTATPSLTSYIVFQGFNAAGCPARAVNIGSPPNFQQILANNGDTGCHDLSSTANSYSILDVGPSISESCIVRMFPGTGCGSTSFEEINAQSTQNQCQDYTFQSFLLSCSGT</sequence>